<reference evidence="2 3" key="1">
    <citation type="submission" date="2016-12" db="EMBL/GenBank/DDBJ databases">
        <title>Genome sequencing of Methylocaldum marinum.</title>
        <authorList>
            <person name="Takeuchi M."/>
            <person name="Kamagata Y."/>
            <person name="Hiraoka S."/>
            <person name="Oshima K."/>
            <person name="Hattori M."/>
            <person name="Iwasaki W."/>
        </authorList>
    </citation>
    <scope>NUCLEOTIDE SEQUENCE [LARGE SCALE GENOMIC DNA]</scope>
    <source>
        <strain evidence="2 3">S8</strain>
    </source>
</reference>
<dbReference type="RefSeq" id="WP_119630562.1">
    <property type="nucleotide sequence ID" value="NZ_AP017928.1"/>
</dbReference>
<feature type="domain" description="Glutamate synthase alpha subunit C-terminal" evidence="1">
    <location>
        <begin position="72"/>
        <end position="208"/>
    </location>
</feature>
<evidence type="ECO:0000259" key="1">
    <source>
        <dbReference type="Pfam" id="PF01493"/>
    </source>
</evidence>
<organism evidence="2 3">
    <name type="scientific">Methylocaldum marinum</name>
    <dbReference type="NCBI Taxonomy" id="1432792"/>
    <lineage>
        <taxon>Bacteria</taxon>
        <taxon>Pseudomonadati</taxon>
        <taxon>Pseudomonadota</taxon>
        <taxon>Gammaproteobacteria</taxon>
        <taxon>Methylococcales</taxon>
        <taxon>Methylococcaceae</taxon>
        <taxon>Methylocaldum</taxon>
    </lineage>
</organism>
<dbReference type="EMBL" id="AP017928">
    <property type="protein sequence ID" value="BBA35340.1"/>
    <property type="molecule type" value="Genomic_DNA"/>
</dbReference>
<dbReference type="Pfam" id="PF01493">
    <property type="entry name" value="GXGXG"/>
    <property type="match status" value="1"/>
</dbReference>
<dbReference type="InterPro" id="IPR036485">
    <property type="entry name" value="Glu_synth_asu_C_sf"/>
</dbReference>
<dbReference type="GO" id="GO:0015948">
    <property type="term" value="P:methanogenesis"/>
    <property type="evidence" value="ECO:0007669"/>
    <property type="project" value="InterPro"/>
</dbReference>
<dbReference type="Proteomes" id="UP000266313">
    <property type="component" value="Chromosome"/>
</dbReference>
<dbReference type="OrthoDB" id="8562860at2"/>
<dbReference type="AlphaFoldDB" id="A0A250KUL1"/>
<dbReference type="PANTHER" id="PTHR39673">
    <property type="entry name" value="TUNGSTEN FORMYLMETHANOFURAN DEHYDROGENASE, SUBUNIT C (FWDC)"/>
    <property type="match status" value="1"/>
</dbReference>
<proteinExistence type="predicted"/>
<evidence type="ECO:0000313" key="2">
    <source>
        <dbReference type="EMBL" id="BBA35340.1"/>
    </source>
</evidence>
<sequence length="270" mass="28649">MTALTFTLKAELKQRVDVSPLIPDRLADRASDEIGAELLQYGNRQVRADELFSIEGQGSDRLVFRGNGKLDYVGRGMSRGEILIEGDAGSYLGMQLRGGRIEVSGSVDAYAACEMKNGEILIRGNAGDFVGACLPGNKKGMAGGVVIIKGNAGDRVGDHLRRGAILIEGDAGSYLGSRMTAGTIAVLGKVGDHLGYAMNRGTVLLAQMPGFVPSTFNDCGTHTLGFIPLLLKGFEGLDTRFSEMSDTLKRVRRYAGDMCGLGKGEILVAV</sequence>
<dbReference type="InterPro" id="IPR017550">
    <property type="entry name" value="Formylmethanofuran_DH_suC"/>
</dbReference>
<evidence type="ECO:0000313" key="3">
    <source>
        <dbReference type="Proteomes" id="UP000266313"/>
    </source>
</evidence>
<dbReference type="GO" id="GO:0046914">
    <property type="term" value="F:transition metal ion binding"/>
    <property type="evidence" value="ECO:0007669"/>
    <property type="project" value="InterPro"/>
</dbReference>
<dbReference type="CDD" id="cd00980">
    <property type="entry name" value="FwdC/FmdC"/>
    <property type="match status" value="1"/>
</dbReference>
<keyword evidence="3" id="KW-1185">Reference proteome</keyword>
<dbReference type="GO" id="GO:0018493">
    <property type="term" value="F:formylmethanofuran dehydrogenase activity"/>
    <property type="evidence" value="ECO:0007669"/>
    <property type="project" value="InterPro"/>
</dbReference>
<accession>A0A250KUL1</accession>
<protein>
    <submittedName>
        <fullName evidence="2">Putative formylmethanofurane dehydrogenase subunit</fullName>
    </submittedName>
</protein>
<gene>
    <name evidence="2" type="ORF">sS8_3402</name>
</gene>
<dbReference type="PANTHER" id="PTHR39673:SF5">
    <property type="entry name" value="TUNGSTEN-CONTAINING FORMYLMETHANOFURAN DEHYDROGENASE 2 SUBUNIT C"/>
    <property type="match status" value="1"/>
</dbReference>
<dbReference type="SUPFAM" id="SSF69336">
    <property type="entry name" value="Alpha subunit of glutamate synthase, C-terminal domain"/>
    <property type="match status" value="1"/>
</dbReference>
<dbReference type="NCBIfam" id="TIGR03122">
    <property type="entry name" value="one_C_dehyd_C"/>
    <property type="match status" value="1"/>
</dbReference>
<dbReference type="Gene3D" id="2.160.20.60">
    <property type="entry name" value="Glutamate synthase, alpha subunit, C-terminal domain"/>
    <property type="match status" value="1"/>
</dbReference>
<dbReference type="KEGG" id="mmai:sS8_3402"/>
<dbReference type="InterPro" id="IPR002489">
    <property type="entry name" value="Glu_synth_asu_C"/>
</dbReference>
<name>A0A250KUL1_9GAMM</name>